<keyword evidence="8" id="KW-1185">Reference proteome</keyword>
<dbReference type="GO" id="GO:0016491">
    <property type="term" value="F:oxidoreductase activity"/>
    <property type="evidence" value="ECO:0007669"/>
    <property type="project" value="UniProtKB-KW"/>
</dbReference>
<proteinExistence type="predicted"/>
<evidence type="ECO:0000313" key="7">
    <source>
        <dbReference type="EMBL" id="AQS55773.1"/>
    </source>
</evidence>
<dbReference type="EMBL" id="CP019699">
    <property type="protein sequence ID" value="AQS55773.1"/>
    <property type="molecule type" value="Genomic_DNA"/>
</dbReference>
<keyword evidence="1" id="KW-0004">4Fe-4S</keyword>
<dbReference type="InterPro" id="IPR039650">
    <property type="entry name" value="HdrA-like"/>
</dbReference>
<reference evidence="7 8" key="1">
    <citation type="journal article" date="2015" name="Int. J. Syst. Evol. Microbiol.">
        <title>Novibacillus thermophilus gen. nov., sp. nov., a Gram-staining-negative and moderately thermophilic member of the family Thermoactinomycetaceae.</title>
        <authorList>
            <person name="Yang G."/>
            <person name="Chen J."/>
            <person name="Zhou S."/>
        </authorList>
    </citation>
    <scope>NUCLEOTIDE SEQUENCE [LARGE SCALE GENOMIC DNA]</scope>
    <source>
        <strain evidence="7 8">SG-1</strain>
    </source>
</reference>
<dbReference type="GO" id="GO:0046872">
    <property type="term" value="F:metal ion binding"/>
    <property type="evidence" value="ECO:0007669"/>
    <property type="project" value="UniProtKB-KW"/>
</dbReference>
<dbReference type="Gene3D" id="3.50.50.60">
    <property type="entry name" value="FAD/NAD(P)-binding domain"/>
    <property type="match status" value="1"/>
</dbReference>
<keyword evidence="2" id="KW-0479">Metal-binding</keyword>
<keyword evidence="6" id="KW-1133">Transmembrane helix</keyword>
<name>A0A1U9K6Y4_9BACL</name>
<keyword evidence="6" id="KW-0472">Membrane</keyword>
<feature type="transmembrane region" description="Helical" evidence="6">
    <location>
        <begin position="38"/>
        <end position="56"/>
    </location>
</feature>
<dbReference type="AlphaFoldDB" id="A0A1U9K6Y4"/>
<dbReference type="OrthoDB" id="9777740at2"/>
<evidence type="ECO:0000256" key="2">
    <source>
        <dbReference type="ARBA" id="ARBA00022723"/>
    </source>
</evidence>
<organism evidence="7 8">
    <name type="scientific">Novibacillus thermophilus</name>
    <dbReference type="NCBI Taxonomy" id="1471761"/>
    <lineage>
        <taxon>Bacteria</taxon>
        <taxon>Bacillati</taxon>
        <taxon>Bacillota</taxon>
        <taxon>Bacilli</taxon>
        <taxon>Bacillales</taxon>
        <taxon>Thermoactinomycetaceae</taxon>
        <taxon>Novibacillus</taxon>
    </lineage>
</organism>
<accession>A0A1U9K6Y4</accession>
<dbReference type="Pfam" id="PF12831">
    <property type="entry name" value="FAD_oxidored"/>
    <property type="match status" value="1"/>
</dbReference>
<dbReference type="SUPFAM" id="SSF51905">
    <property type="entry name" value="FAD/NAD(P)-binding domain"/>
    <property type="match status" value="1"/>
</dbReference>
<evidence type="ECO:0000256" key="1">
    <source>
        <dbReference type="ARBA" id="ARBA00022485"/>
    </source>
</evidence>
<dbReference type="GO" id="GO:0051539">
    <property type="term" value="F:4 iron, 4 sulfur cluster binding"/>
    <property type="evidence" value="ECO:0007669"/>
    <property type="project" value="UniProtKB-KW"/>
</dbReference>
<dbReference type="PANTHER" id="PTHR43498:SF1">
    <property type="entry name" value="COB--COM HETERODISULFIDE REDUCTASE IRON-SULFUR SUBUNIT A"/>
    <property type="match status" value="1"/>
</dbReference>
<keyword evidence="5" id="KW-0411">Iron-sulfur</keyword>
<evidence type="ECO:0000256" key="4">
    <source>
        <dbReference type="ARBA" id="ARBA00023004"/>
    </source>
</evidence>
<protein>
    <submittedName>
        <fullName evidence="7">FAD-dependent oxidoreductase</fullName>
    </submittedName>
</protein>
<evidence type="ECO:0000256" key="5">
    <source>
        <dbReference type="ARBA" id="ARBA00023014"/>
    </source>
</evidence>
<keyword evidence="3" id="KW-0560">Oxidoreductase</keyword>
<sequence length="449" mass="49201">MEINEHYDVVVVGGGPAGINAAIAAGRKNMKTLLIERYGFLGGMSTAALVYPWMTFHTNNGKQVIKGIAQEIVSRLQERGGSPGHIRDTIGFVYSVTPYHPEKYIVLAIEMLKEAGVELLLHSFVDNVCVEDDQITSVTVTGKSGRIHIAGEIFIDATGDGDVSHLAGVPMFKGREKDHKMQPMTMKFRMRGVNTTKITQYMIDHPSHFYKKSLIDELKAGKVSLSGVQGFYPQWEKAKLPINRDQVLFFIGPAEDEVLVNCTRVQGYDGTNVHDLSNAEYEGRKQVLMVADFLTQHVPGFEHAAVTTVGTQIGIRETRRIIGHYVLDKEDVVQGRKFDDVIARSGYPIDIHDPTKRGVEFAFVKGDGAFDIPYRCLIPKNVNNLLAAGRCISTTHEAFATTRLTPSAMATGQAAGTAASLAVEKNVSPASVEVQDLQDELKANGAVLE</sequence>
<dbReference type="STRING" id="1471761.B0W44_08200"/>
<evidence type="ECO:0000256" key="6">
    <source>
        <dbReference type="SAM" id="Phobius"/>
    </source>
</evidence>
<dbReference type="RefSeq" id="WP_077719637.1">
    <property type="nucleotide sequence ID" value="NZ_CP019699.1"/>
</dbReference>
<evidence type="ECO:0000313" key="8">
    <source>
        <dbReference type="Proteomes" id="UP000188603"/>
    </source>
</evidence>
<keyword evidence="6" id="KW-0812">Transmembrane</keyword>
<dbReference type="KEGG" id="ntr:B0W44_08200"/>
<dbReference type="InterPro" id="IPR036188">
    <property type="entry name" value="FAD/NAD-bd_sf"/>
</dbReference>
<dbReference type="Proteomes" id="UP000188603">
    <property type="component" value="Chromosome"/>
</dbReference>
<gene>
    <name evidence="7" type="ORF">B0W44_08200</name>
</gene>
<keyword evidence="4" id="KW-0408">Iron</keyword>
<evidence type="ECO:0000256" key="3">
    <source>
        <dbReference type="ARBA" id="ARBA00023002"/>
    </source>
</evidence>
<dbReference type="PANTHER" id="PTHR43498">
    <property type="entry name" value="FERREDOXIN:COB-COM HETERODISULFIDE REDUCTASE SUBUNIT A"/>
    <property type="match status" value="1"/>
</dbReference>